<reference evidence="1" key="2">
    <citation type="journal article" date="2015" name="Fish Shellfish Immunol.">
        <title>Early steps in the European eel (Anguilla anguilla)-Vibrio vulnificus interaction in the gills: Role of the RtxA13 toxin.</title>
        <authorList>
            <person name="Callol A."/>
            <person name="Pajuelo D."/>
            <person name="Ebbesson L."/>
            <person name="Teles M."/>
            <person name="MacKenzie S."/>
            <person name="Amaro C."/>
        </authorList>
    </citation>
    <scope>NUCLEOTIDE SEQUENCE</scope>
</reference>
<organism evidence="1">
    <name type="scientific">Anguilla anguilla</name>
    <name type="common">European freshwater eel</name>
    <name type="synonym">Muraena anguilla</name>
    <dbReference type="NCBI Taxonomy" id="7936"/>
    <lineage>
        <taxon>Eukaryota</taxon>
        <taxon>Metazoa</taxon>
        <taxon>Chordata</taxon>
        <taxon>Craniata</taxon>
        <taxon>Vertebrata</taxon>
        <taxon>Euteleostomi</taxon>
        <taxon>Actinopterygii</taxon>
        <taxon>Neopterygii</taxon>
        <taxon>Teleostei</taxon>
        <taxon>Anguilliformes</taxon>
        <taxon>Anguillidae</taxon>
        <taxon>Anguilla</taxon>
    </lineage>
</organism>
<evidence type="ECO:0000313" key="1">
    <source>
        <dbReference type="EMBL" id="JAH08861.1"/>
    </source>
</evidence>
<dbReference type="AlphaFoldDB" id="A0A0E9PW77"/>
<name>A0A0E9PW77_ANGAN</name>
<sequence length="34" mass="4047">MRAPVIDSARERRINIALPAQRRSTDFQRELSEY</sequence>
<protein>
    <submittedName>
        <fullName evidence="1">Uncharacterized protein</fullName>
    </submittedName>
</protein>
<proteinExistence type="predicted"/>
<accession>A0A0E9PW77</accession>
<reference evidence="1" key="1">
    <citation type="submission" date="2014-11" db="EMBL/GenBank/DDBJ databases">
        <authorList>
            <person name="Amaro Gonzalez C."/>
        </authorList>
    </citation>
    <scope>NUCLEOTIDE SEQUENCE</scope>
</reference>
<dbReference type="EMBL" id="GBXM01099716">
    <property type="protein sequence ID" value="JAH08861.1"/>
    <property type="molecule type" value="Transcribed_RNA"/>
</dbReference>